<dbReference type="Gene3D" id="3.40.50.150">
    <property type="entry name" value="Vaccinia Virus protein VP39"/>
    <property type="match status" value="1"/>
</dbReference>
<keyword evidence="2" id="KW-0489">Methyltransferase</keyword>
<dbReference type="CDD" id="cd02440">
    <property type="entry name" value="AdoMet_MTases"/>
    <property type="match status" value="1"/>
</dbReference>
<protein>
    <submittedName>
        <fullName evidence="2">Type 12 methyltransferase</fullName>
    </submittedName>
</protein>
<dbReference type="GO" id="GO:0009312">
    <property type="term" value="P:oligosaccharide biosynthetic process"/>
    <property type="evidence" value="ECO:0007669"/>
    <property type="project" value="InterPro"/>
</dbReference>
<keyword evidence="2" id="KW-0808">Transferase</keyword>
<dbReference type="AlphaFoldDB" id="W4HHC0"/>
<dbReference type="Proteomes" id="UP000019063">
    <property type="component" value="Unassembled WGS sequence"/>
</dbReference>
<evidence type="ECO:0000313" key="2">
    <source>
        <dbReference type="EMBL" id="ETW11546.1"/>
    </source>
</evidence>
<evidence type="ECO:0000313" key="3">
    <source>
        <dbReference type="Proteomes" id="UP000019063"/>
    </source>
</evidence>
<dbReference type="InterPro" id="IPR029063">
    <property type="entry name" value="SAM-dependent_MTases_sf"/>
</dbReference>
<dbReference type="EMBL" id="AQQW01000011">
    <property type="protein sequence ID" value="ETW11546.1"/>
    <property type="molecule type" value="Genomic_DNA"/>
</dbReference>
<dbReference type="GO" id="GO:0008757">
    <property type="term" value="F:S-adenosylmethionine-dependent methyltransferase activity"/>
    <property type="evidence" value="ECO:0007669"/>
    <property type="project" value="InterPro"/>
</dbReference>
<dbReference type="STRING" id="1379903.ATO8_16565"/>
<accession>W4HHC0</accession>
<feature type="region of interest" description="Disordered" evidence="1">
    <location>
        <begin position="1"/>
        <end position="24"/>
    </location>
</feature>
<proteinExistence type="predicted"/>
<comment type="caution">
    <text evidence="2">The sequence shown here is derived from an EMBL/GenBank/DDBJ whole genome shotgun (WGS) entry which is preliminary data.</text>
</comment>
<dbReference type="eggNOG" id="COG0500">
    <property type="taxonomic scope" value="Bacteria"/>
</dbReference>
<feature type="compositionally biased region" description="Basic and acidic residues" evidence="1">
    <location>
        <begin position="1"/>
        <end position="11"/>
    </location>
</feature>
<keyword evidence="3" id="KW-1185">Reference proteome</keyword>
<dbReference type="GO" id="GO:0032259">
    <property type="term" value="P:methylation"/>
    <property type="evidence" value="ECO:0007669"/>
    <property type="project" value="UniProtKB-KW"/>
</dbReference>
<dbReference type="SUPFAM" id="SSF53335">
    <property type="entry name" value="S-adenosyl-L-methionine-dependent methyltransferases"/>
    <property type="match status" value="1"/>
</dbReference>
<name>W4HHC0_9RHOB</name>
<dbReference type="RefSeq" id="WP_051487844.1">
    <property type="nucleotide sequence ID" value="NZ_AQQW01000011.1"/>
</dbReference>
<reference evidence="2 3" key="1">
    <citation type="journal article" date="2014" name="Antonie Van Leeuwenhoek">
        <title>Roseivivax atlanticus sp. nov., isolated from surface seawater of the Atlantic Ocean.</title>
        <authorList>
            <person name="Li G."/>
            <person name="Lai Q."/>
            <person name="Liu X."/>
            <person name="Sun F."/>
            <person name="Shao Z."/>
        </authorList>
    </citation>
    <scope>NUCLEOTIDE SEQUENCE [LARGE SCALE GENOMIC DNA]</scope>
    <source>
        <strain evidence="2 3">22II-s10s</strain>
    </source>
</reference>
<dbReference type="InterPro" id="IPR008715">
    <property type="entry name" value="SAM-MeTfrase_NodS-like"/>
</dbReference>
<evidence type="ECO:0000256" key="1">
    <source>
        <dbReference type="SAM" id="MobiDB-lite"/>
    </source>
</evidence>
<organism evidence="2 3">
    <name type="scientific">Roseivivax marinus</name>
    <dbReference type="NCBI Taxonomy" id="1379903"/>
    <lineage>
        <taxon>Bacteria</taxon>
        <taxon>Pseudomonadati</taxon>
        <taxon>Pseudomonadota</taxon>
        <taxon>Alphaproteobacteria</taxon>
        <taxon>Rhodobacterales</taxon>
        <taxon>Roseobacteraceae</taxon>
        <taxon>Roseivivax</taxon>
    </lineage>
</organism>
<sequence length="194" mass="20663">MPRPETLRHLEGLYSGTDDPWSHETSDYERAKHGETLRLCGSGPHRNALEIGCGNGVLAAALAPRCTRLTVVECIPAAAAAARRRLAGFDHVAVVEGDARTLPVSAPDLVVLSEMLYFLTPGEIATLAQAISDGASPACRIVSVNWLGATDEALGGQQAANLLLRHLPDWSCQRHVRQGYLADVFDAPTTAADT</sequence>
<dbReference type="Pfam" id="PF05401">
    <property type="entry name" value="NodS"/>
    <property type="match status" value="1"/>
</dbReference>
<gene>
    <name evidence="2" type="ORF">ATO8_16565</name>
</gene>